<dbReference type="Proteomes" id="UP000319927">
    <property type="component" value="Unassembled WGS sequence"/>
</dbReference>
<evidence type="ECO:0000313" key="5">
    <source>
        <dbReference type="Proteomes" id="UP000319927"/>
    </source>
</evidence>
<dbReference type="InterPro" id="IPR019734">
    <property type="entry name" value="TPR_rpt"/>
</dbReference>
<gene>
    <name evidence="4" type="ORF">FHX75_111271</name>
</gene>
<dbReference type="Gene3D" id="1.10.260.40">
    <property type="entry name" value="lambda repressor-like DNA-binding domains"/>
    <property type="match status" value="1"/>
</dbReference>
<dbReference type="AlphaFoldDB" id="A0A561WW79"/>
<protein>
    <submittedName>
        <fullName evidence="4">NB-ARC domain-containing protein</fullName>
    </submittedName>
</protein>
<dbReference type="SMART" id="SM00530">
    <property type="entry name" value="HTH_XRE"/>
    <property type="match status" value="1"/>
</dbReference>
<feature type="domain" description="HTH cro/C1-type" evidence="3">
    <location>
        <begin position="6"/>
        <end position="61"/>
    </location>
</feature>
<proteinExistence type="predicted"/>
<dbReference type="RefSeq" id="WP_170285298.1">
    <property type="nucleotide sequence ID" value="NZ_VIXA01000001.1"/>
</dbReference>
<keyword evidence="1" id="KW-0802">TPR repeat</keyword>
<dbReference type="Pfam" id="PF13424">
    <property type="entry name" value="TPR_12"/>
    <property type="match status" value="1"/>
</dbReference>
<accession>A0A561WW79</accession>
<dbReference type="SUPFAM" id="SSF47413">
    <property type="entry name" value="lambda repressor-like DNA-binding domains"/>
    <property type="match status" value="1"/>
</dbReference>
<sequence length="809" mass="87557">MFGSMLRAHRARALLTQEELAARAGVSVRHLREIESGRVHSPRGSTVRALADALGLSEPDRDRWQRAAREMVGELSDPVHPGRHQANGDGQDAPRPANSVNVEVRQGANGTPEPDRDDHLPATPAPWRSVPALLPPDAYGFTGRIEPLARLDALLATVAVEQPTAVPICLVSGAPGVGKTTLAVHWAHRNRQRFPDGQLYIDLLGFTAGQPAVEPAYAIRRLLDALGVPPGRIPADTGAQRDLYRMTLAGRRLLVLLDNARDVAQLRPLLPGSPTTMVIVTSRDQLTGLVAANGAHPVGLGAFSDEESHEFLRRRLNDGRADAQPQAIAHIAQRCARLPLALALVAARAVQQPSFPLSAFASQLADDRRRLDLLAADDADTNLRAVLADSYAGLDTASARLFCLLGAWPAPEITVAAAASLAGLPPDRVGSLLARLVRAHLVAERAEGRYLLHDLLAAYAAELSHERLDESERIEAVHRALDHVLHTAAAAAAVLRPQRQPLPLSVARPGTVVELITTIGEAFAWFTSELPTLMTAVSIAGALGSDRHAMLLAQAAQTYLYRQGLHDEQVHVQQAALAATQRLGDRPAEARAYLSVAHAFTCGGRHDEALRHFNKAFALYLEVDDREGQAQTHRHIAWLHETRDHHRESLHHAEQALVLSAAARDDLGVAEALNLVGWYHATLDDIVAAQIYCRRALALHRRLDNPAGEANTWDSLGYALVRANLHRRGISHYQRALRLFRAVGARLDQAEVLDHLGDAHAAIGETENARRSWSESLAILETVDPARTSDVRAKLGLLTGCGDATSGDL</sequence>
<dbReference type="Pfam" id="PF13560">
    <property type="entry name" value="HTH_31"/>
    <property type="match status" value="1"/>
</dbReference>
<dbReference type="InterPro" id="IPR001387">
    <property type="entry name" value="Cro/C1-type_HTH"/>
</dbReference>
<dbReference type="InterPro" id="IPR027417">
    <property type="entry name" value="P-loop_NTPase"/>
</dbReference>
<name>A0A561WW79_9ACTN</name>
<evidence type="ECO:0000256" key="1">
    <source>
        <dbReference type="PROSITE-ProRule" id="PRU00339"/>
    </source>
</evidence>
<feature type="repeat" description="TPR" evidence="1">
    <location>
        <begin position="590"/>
        <end position="623"/>
    </location>
</feature>
<dbReference type="CDD" id="cd00093">
    <property type="entry name" value="HTH_XRE"/>
    <property type="match status" value="1"/>
</dbReference>
<dbReference type="PRINTS" id="PR00364">
    <property type="entry name" value="DISEASERSIST"/>
</dbReference>
<dbReference type="PROSITE" id="PS50005">
    <property type="entry name" value="TPR"/>
    <property type="match status" value="1"/>
</dbReference>
<feature type="region of interest" description="Disordered" evidence="2">
    <location>
        <begin position="74"/>
        <end position="129"/>
    </location>
</feature>
<dbReference type="GO" id="GO:0003677">
    <property type="term" value="F:DNA binding"/>
    <property type="evidence" value="ECO:0007669"/>
    <property type="project" value="InterPro"/>
</dbReference>
<dbReference type="InterPro" id="IPR011990">
    <property type="entry name" value="TPR-like_helical_dom_sf"/>
</dbReference>
<evidence type="ECO:0000259" key="3">
    <source>
        <dbReference type="PROSITE" id="PS50943"/>
    </source>
</evidence>
<evidence type="ECO:0000313" key="4">
    <source>
        <dbReference type="EMBL" id="TWG28120.1"/>
    </source>
</evidence>
<evidence type="ECO:0000256" key="2">
    <source>
        <dbReference type="SAM" id="MobiDB-lite"/>
    </source>
</evidence>
<dbReference type="EMBL" id="VIXA01000001">
    <property type="protein sequence ID" value="TWG28120.1"/>
    <property type="molecule type" value="Genomic_DNA"/>
</dbReference>
<reference evidence="4 5" key="1">
    <citation type="submission" date="2019-06" db="EMBL/GenBank/DDBJ databases">
        <title>Sequencing the genomes of 1000 actinobacteria strains.</title>
        <authorList>
            <person name="Klenk H.-P."/>
        </authorList>
    </citation>
    <scope>NUCLEOTIDE SEQUENCE [LARGE SCALE GENOMIC DNA]</scope>
    <source>
        <strain evidence="4 5">DSM 102131</strain>
    </source>
</reference>
<dbReference type="InterPro" id="IPR010982">
    <property type="entry name" value="Lambda_DNA-bd_dom_sf"/>
</dbReference>
<keyword evidence="5" id="KW-1185">Reference proteome</keyword>
<dbReference type="Gene3D" id="3.40.50.300">
    <property type="entry name" value="P-loop containing nucleotide triphosphate hydrolases"/>
    <property type="match status" value="1"/>
</dbReference>
<dbReference type="SMART" id="SM00028">
    <property type="entry name" value="TPR"/>
    <property type="match status" value="5"/>
</dbReference>
<dbReference type="SUPFAM" id="SSF52540">
    <property type="entry name" value="P-loop containing nucleoside triphosphate hydrolases"/>
    <property type="match status" value="1"/>
</dbReference>
<organism evidence="4 5">
    <name type="scientific">Micromonospora palomenae</name>
    <dbReference type="NCBI Taxonomy" id="1461247"/>
    <lineage>
        <taxon>Bacteria</taxon>
        <taxon>Bacillati</taxon>
        <taxon>Actinomycetota</taxon>
        <taxon>Actinomycetes</taxon>
        <taxon>Micromonosporales</taxon>
        <taxon>Micromonosporaceae</taxon>
        <taxon>Micromonospora</taxon>
    </lineage>
</organism>
<dbReference type="SUPFAM" id="SSF48452">
    <property type="entry name" value="TPR-like"/>
    <property type="match status" value="2"/>
</dbReference>
<dbReference type="Gene3D" id="1.25.40.10">
    <property type="entry name" value="Tetratricopeptide repeat domain"/>
    <property type="match status" value="1"/>
</dbReference>
<dbReference type="PANTHER" id="PTHR47691">
    <property type="entry name" value="REGULATOR-RELATED"/>
    <property type="match status" value="1"/>
</dbReference>
<dbReference type="PROSITE" id="PS50943">
    <property type="entry name" value="HTH_CROC1"/>
    <property type="match status" value="1"/>
</dbReference>
<dbReference type="GO" id="GO:0043531">
    <property type="term" value="F:ADP binding"/>
    <property type="evidence" value="ECO:0007669"/>
    <property type="project" value="InterPro"/>
</dbReference>
<comment type="caution">
    <text evidence="4">The sequence shown here is derived from an EMBL/GenBank/DDBJ whole genome shotgun (WGS) entry which is preliminary data.</text>
</comment>
<dbReference type="PANTHER" id="PTHR47691:SF3">
    <property type="entry name" value="HTH-TYPE TRANSCRIPTIONAL REGULATOR RV0890C-RELATED"/>
    <property type="match status" value="1"/>
</dbReference>